<evidence type="ECO:0000256" key="6">
    <source>
        <dbReference type="ARBA" id="ARBA00022723"/>
    </source>
</evidence>
<evidence type="ECO:0000256" key="8">
    <source>
        <dbReference type="ARBA" id="ARBA00023002"/>
    </source>
</evidence>
<feature type="transmembrane region" description="Helical" evidence="12">
    <location>
        <begin position="30"/>
        <end position="49"/>
    </location>
</feature>
<reference evidence="14 15" key="1">
    <citation type="submission" date="2020-10" db="EMBL/GenBank/DDBJ databases">
        <title>Connecting structure to function with the recovery of over 1000 high-quality activated sludge metagenome-assembled genomes encoding full-length rRNA genes using long-read sequencing.</title>
        <authorList>
            <person name="Singleton C.M."/>
            <person name="Petriglieri F."/>
            <person name="Kristensen J.M."/>
            <person name="Kirkegaard R.H."/>
            <person name="Michaelsen T.Y."/>
            <person name="Andersen M.H."/>
            <person name="Karst S.M."/>
            <person name="Dueholm M.S."/>
            <person name="Nielsen P.H."/>
            <person name="Albertsen M."/>
        </authorList>
    </citation>
    <scope>NUCLEOTIDE SEQUENCE [LARGE SCALE GENOMIC DNA]</scope>
    <source>
        <strain evidence="14">Ribe_18-Q3-R11-54_BAT3C.373</strain>
    </source>
</reference>
<dbReference type="CDD" id="cd03512">
    <property type="entry name" value="Alkane-hydroxylase"/>
    <property type="match status" value="1"/>
</dbReference>
<dbReference type="InterPro" id="IPR033885">
    <property type="entry name" value="AlkB/XylM"/>
</dbReference>
<evidence type="ECO:0000313" key="15">
    <source>
        <dbReference type="Proteomes" id="UP000808349"/>
    </source>
</evidence>
<dbReference type="GO" id="GO:0046872">
    <property type="term" value="F:metal ion binding"/>
    <property type="evidence" value="ECO:0007669"/>
    <property type="project" value="UniProtKB-KW"/>
</dbReference>
<keyword evidence="9" id="KW-0408">Iron</keyword>
<feature type="transmembrane region" description="Helical" evidence="12">
    <location>
        <begin position="7"/>
        <end position="24"/>
    </location>
</feature>
<name>A0A9D7S6D7_9BACT</name>
<evidence type="ECO:0000256" key="2">
    <source>
        <dbReference type="ARBA" id="ARBA00010823"/>
    </source>
</evidence>
<evidence type="ECO:0000256" key="4">
    <source>
        <dbReference type="ARBA" id="ARBA00022519"/>
    </source>
</evidence>
<keyword evidence="3" id="KW-1003">Cell membrane</keyword>
<evidence type="ECO:0000256" key="3">
    <source>
        <dbReference type="ARBA" id="ARBA00022475"/>
    </source>
</evidence>
<dbReference type="GO" id="GO:0006629">
    <property type="term" value="P:lipid metabolic process"/>
    <property type="evidence" value="ECO:0007669"/>
    <property type="project" value="InterPro"/>
</dbReference>
<comment type="similarity">
    <text evidence="2">Belongs to the fatty acid desaturase type 1 family. AlkB subfamily.</text>
</comment>
<gene>
    <name evidence="14" type="ORF">IPO85_04155</name>
</gene>
<feature type="domain" description="Fatty acid desaturase" evidence="13">
    <location>
        <begin position="106"/>
        <end position="322"/>
    </location>
</feature>
<evidence type="ECO:0000256" key="11">
    <source>
        <dbReference type="ARBA" id="ARBA00023136"/>
    </source>
</evidence>
<keyword evidence="10" id="KW-0503">Monooxygenase</keyword>
<evidence type="ECO:0000256" key="10">
    <source>
        <dbReference type="ARBA" id="ARBA00023033"/>
    </source>
</evidence>
<keyword evidence="5 12" id="KW-0812">Transmembrane</keyword>
<protein>
    <submittedName>
        <fullName evidence="14">Alkane 1-monooxygenase</fullName>
    </submittedName>
</protein>
<feature type="transmembrane region" description="Helical" evidence="12">
    <location>
        <begin position="206"/>
        <end position="228"/>
    </location>
</feature>
<keyword evidence="7 12" id="KW-1133">Transmembrane helix</keyword>
<dbReference type="GO" id="GO:0004497">
    <property type="term" value="F:monooxygenase activity"/>
    <property type="evidence" value="ECO:0007669"/>
    <property type="project" value="UniProtKB-KW"/>
</dbReference>
<feature type="transmembrane region" description="Helical" evidence="12">
    <location>
        <begin position="100"/>
        <end position="119"/>
    </location>
</feature>
<dbReference type="AlphaFoldDB" id="A0A9D7S6D7"/>
<organism evidence="14 15">
    <name type="scientific">Candidatus Defluviibacterium haderslevense</name>
    <dbReference type="NCBI Taxonomy" id="2981993"/>
    <lineage>
        <taxon>Bacteria</taxon>
        <taxon>Pseudomonadati</taxon>
        <taxon>Bacteroidota</taxon>
        <taxon>Saprospiria</taxon>
        <taxon>Saprospirales</taxon>
        <taxon>Saprospiraceae</taxon>
        <taxon>Candidatus Defluviibacterium</taxon>
    </lineage>
</organism>
<comment type="caution">
    <text evidence="14">The sequence shown here is derived from an EMBL/GenBank/DDBJ whole genome shotgun (WGS) entry which is preliminary data.</text>
</comment>
<sequence length="355" mass="41949">MMKKNFKYLLVFITPIIIIMSMYLGGIWSYLTLVYVFIMIPTIELFFIGTSKNMNELDEEVAVKDKFYDYILYSLVPIQFVIFFYFLNRIADPLPQFYEKIGMMISFGISCGALGINVAHELGHRNTWYEQFMSKMLLSTSQYMHFFIEHNRGHHKYVSTEADPATGRYGETLYGFYMRSIRDSWLSAWKLENIRLRKLNKTFISYYNEMLQFQIIQLVMIFSIGFIFGIQVLLFYLGGATIGFLLLESINYIEHYGLKRKKINATYYEQTLPIHSWNSNHSLGRILLLEVTRHSDHHYSTQRKYQTLRHFDESPQLPTGYPGMMLLAFFPPLWFKVMHKQIEMYKTTAHGTALD</sequence>
<keyword evidence="8" id="KW-0560">Oxidoreductase</keyword>
<dbReference type="InterPro" id="IPR005804">
    <property type="entry name" value="FA_desaturase_dom"/>
</dbReference>
<evidence type="ECO:0000256" key="1">
    <source>
        <dbReference type="ARBA" id="ARBA00004429"/>
    </source>
</evidence>
<feature type="transmembrane region" description="Helical" evidence="12">
    <location>
        <begin position="70"/>
        <end position="88"/>
    </location>
</feature>
<evidence type="ECO:0000256" key="12">
    <source>
        <dbReference type="SAM" id="Phobius"/>
    </source>
</evidence>
<proteinExistence type="inferred from homology"/>
<keyword evidence="11 12" id="KW-0472">Membrane</keyword>
<dbReference type="EMBL" id="JADKFW010000004">
    <property type="protein sequence ID" value="MBK9716702.1"/>
    <property type="molecule type" value="Genomic_DNA"/>
</dbReference>
<keyword evidence="6" id="KW-0479">Metal-binding</keyword>
<dbReference type="Proteomes" id="UP000808349">
    <property type="component" value="Unassembled WGS sequence"/>
</dbReference>
<dbReference type="PANTHER" id="PTHR38674">
    <property type="entry name" value="ALKANE 1-MONOOXYGENASE 1"/>
    <property type="match status" value="1"/>
</dbReference>
<evidence type="ECO:0000259" key="13">
    <source>
        <dbReference type="Pfam" id="PF00487"/>
    </source>
</evidence>
<evidence type="ECO:0000256" key="9">
    <source>
        <dbReference type="ARBA" id="ARBA00023004"/>
    </source>
</evidence>
<evidence type="ECO:0000313" key="14">
    <source>
        <dbReference type="EMBL" id="MBK9716702.1"/>
    </source>
</evidence>
<keyword evidence="4" id="KW-0997">Cell inner membrane</keyword>
<dbReference type="Pfam" id="PF00487">
    <property type="entry name" value="FA_desaturase"/>
    <property type="match status" value="1"/>
</dbReference>
<comment type="subcellular location">
    <subcellularLocation>
        <location evidence="1">Cell inner membrane</location>
        <topology evidence="1">Multi-pass membrane protein</topology>
    </subcellularLocation>
</comment>
<dbReference type="GO" id="GO:0005886">
    <property type="term" value="C:plasma membrane"/>
    <property type="evidence" value="ECO:0007669"/>
    <property type="project" value="UniProtKB-SubCell"/>
</dbReference>
<evidence type="ECO:0000256" key="7">
    <source>
        <dbReference type="ARBA" id="ARBA00022989"/>
    </source>
</evidence>
<dbReference type="PANTHER" id="PTHR38674:SF1">
    <property type="entry name" value="ALKANE 1-MONOOXYGENASE 1"/>
    <property type="match status" value="1"/>
</dbReference>
<evidence type="ECO:0000256" key="5">
    <source>
        <dbReference type="ARBA" id="ARBA00022692"/>
    </source>
</evidence>
<accession>A0A9D7S6D7</accession>